<reference evidence="2 3" key="1">
    <citation type="submission" date="2018-06" db="EMBL/GenBank/DDBJ databases">
        <authorList>
            <consortium name="Pathogen Informatics"/>
            <person name="Doyle S."/>
        </authorList>
    </citation>
    <scope>NUCLEOTIDE SEQUENCE [LARGE SCALE GENOMIC DNA]</scope>
    <source>
        <strain evidence="2 3">NCTC13093</strain>
    </source>
</reference>
<evidence type="ECO:0000313" key="3">
    <source>
        <dbReference type="Proteomes" id="UP000250086"/>
    </source>
</evidence>
<dbReference type="Proteomes" id="UP000250086">
    <property type="component" value="Unassembled WGS sequence"/>
</dbReference>
<accession>A0A2X0WGW0</accession>
<gene>
    <name evidence="2" type="ORF">NCTC13093_01016</name>
</gene>
<dbReference type="PANTHER" id="PTHR34825:SF1">
    <property type="entry name" value="AAA-ATPASE-LIKE DOMAIN-CONTAINING PROTEIN"/>
    <property type="match status" value="1"/>
</dbReference>
<proteinExistence type="predicted"/>
<protein>
    <submittedName>
        <fullName evidence="2">Predicted AAA-ATPase</fullName>
    </submittedName>
</protein>
<dbReference type="PANTHER" id="PTHR34825">
    <property type="entry name" value="CONSERVED PROTEIN, WITH A WEAK D-GALACTARATE DEHYDRATASE/ALTRONATE HYDROLASE DOMAIN"/>
    <property type="match status" value="1"/>
</dbReference>
<dbReference type="EMBL" id="UAPV01000001">
    <property type="protein sequence ID" value="SPT69637.1"/>
    <property type="molecule type" value="Genomic_DNA"/>
</dbReference>
<feature type="domain" description="AAA-ATPase-like" evidence="1">
    <location>
        <begin position="11"/>
        <end position="205"/>
    </location>
</feature>
<evidence type="ECO:0000313" key="2">
    <source>
        <dbReference type="EMBL" id="SPT69637.1"/>
    </source>
</evidence>
<dbReference type="AlphaFoldDB" id="A0A2X0WGW0"/>
<keyword evidence="3" id="KW-1185">Reference proteome</keyword>
<sequence length="413" mass="46345">MHECKKRLPADICSFEHMISDNYIYVDKTDLIGSLVQHKGPFLFIRPKGFGKTTLLSTMQCLFVKGHEHFSALNISHNFQVHKSYAVLLIDFAAFKGSESDIKGQRAFYIELIKDFFKEQGVDLCDSYMSLASVLDAGLSRIKKQVVLLIDNYDAPLSQTLCNKDLFAGYAASLGNFYAVIKSYSDKFKFIFITGSLRFTDSTVFASFNNMHDISFKSEYAALTGFTQQDLDLYFKDYIQSILTNKYALGNDNATHCTYTKLVETMRAYYGGYCFDLNCKNELYNPALLIDFLQRIEQGLLSYNTDIKAITPSYLSEFVTEHNDDSAADSMAADGIASVFNKHSFIKSIDSLKLDVKGRDNVAEQLVSLIFYSGLVSIKSAQLNALELVIPNLVSKRAYSALHSLPATGCHDT</sequence>
<name>A0A2X0WGW0_9GAMM</name>
<evidence type="ECO:0000259" key="1">
    <source>
        <dbReference type="Pfam" id="PF09820"/>
    </source>
</evidence>
<dbReference type="Pfam" id="PF09820">
    <property type="entry name" value="AAA-ATPase_like"/>
    <property type="match status" value="1"/>
</dbReference>
<dbReference type="InterPro" id="IPR027417">
    <property type="entry name" value="P-loop_NTPase"/>
</dbReference>
<dbReference type="InterPro" id="IPR018631">
    <property type="entry name" value="AAA-ATPase-like_dom"/>
</dbReference>
<dbReference type="SUPFAM" id="SSF52540">
    <property type="entry name" value="P-loop containing nucleoside triphosphate hydrolases"/>
    <property type="match status" value="1"/>
</dbReference>
<dbReference type="RefSeq" id="WP_113743792.1">
    <property type="nucleotide sequence ID" value="NZ_UAPV01000001.1"/>
</dbReference>
<organism evidence="2 3">
    <name type="scientific">Anaerobiospirillum thomasii</name>
    <dbReference type="NCBI Taxonomy" id="179995"/>
    <lineage>
        <taxon>Bacteria</taxon>
        <taxon>Pseudomonadati</taxon>
        <taxon>Pseudomonadota</taxon>
        <taxon>Gammaproteobacteria</taxon>
        <taxon>Aeromonadales</taxon>
        <taxon>Succinivibrionaceae</taxon>
        <taxon>Anaerobiospirillum</taxon>
    </lineage>
</organism>